<name>A0A2P5GW84_9ENTR</name>
<proteinExistence type="predicted"/>
<organism evidence="2 4">
    <name type="scientific">Superficieibacter electus</name>
    <dbReference type="NCBI Taxonomy" id="2022662"/>
    <lineage>
        <taxon>Bacteria</taxon>
        <taxon>Pseudomonadati</taxon>
        <taxon>Pseudomonadota</taxon>
        <taxon>Gammaproteobacteria</taxon>
        <taxon>Enterobacterales</taxon>
        <taxon>Enterobacteriaceae</taxon>
        <taxon>Superficieibacter</taxon>
    </lineage>
</organism>
<sequence>MVSNDILRSIRYILKINNNDLVRIFALGEADVSAEQLVPWLRKEDEEGFVRCPDIMLSCFLNGLIYEKRGRDESAPTLSVERRVNNNVVLKKLRIAFALKTDDILAILTEQKFRVSMPEITAMMRAPDHKNFRECGDQLLRYFLRGLTAREHAAK</sequence>
<evidence type="ECO:0000313" key="1">
    <source>
        <dbReference type="EMBL" id="POP47794.1"/>
    </source>
</evidence>
<dbReference type="EMBL" id="PQGD01000001">
    <property type="protein sequence ID" value="POP50807.1"/>
    <property type="molecule type" value="Genomic_DNA"/>
</dbReference>
<comment type="caution">
    <text evidence="2">The sequence shown here is derived from an EMBL/GenBank/DDBJ whole genome shotgun (WGS) entry which is preliminary data.</text>
</comment>
<protein>
    <submittedName>
        <fullName evidence="2">DUF1456 domain-containing protein</fullName>
    </submittedName>
</protein>
<dbReference type="EMBL" id="PQGE01000001">
    <property type="protein sequence ID" value="POP47794.1"/>
    <property type="molecule type" value="Genomic_DNA"/>
</dbReference>
<evidence type="ECO:0000313" key="3">
    <source>
        <dbReference type="Proteomes" id="UP000237073"/>
    </source>
</evidence>
<dbReference type="Proteomes" id="UP000237073">
    <property type="component" value="Unassembled WGS sequence"/>
</dbReference>
<evidence type="ECO:0000313" key="4">
    <source>
        <dbReference type="Proteomes" id="UP000247005"/>
    </source>
</evidence>
<evidence type="ECO:0000313" key="2">
    <source>
        <dbReference type="EMBL" id="POP50807.1"/>
    </source>
</evidence>
<dbReference type="InterPro" id="IPR009921">
    <property type="entry name" value="YehS-like"/>
</dbReference>
<dbReference type="Proteomes" id="UP000247005">
    <property type="component" value="Unassembled WGS sequence"/>
</dbReference>
<reference evidence="3 4" key="1">
    <citation type="submission" date="2018-01" db="EMBL/GenBank/DDBJ databases">
        <title>Superficieibacter electus gen. nov., sp. nov., an extended-spectrum beta-lactamase possessing member of the Enterobacteriaceae family, isolated from intensive care unit surfaces.</title>
        <authorList>
            <person name="Potter R.F."/>
            <person name="D'Souza A.W."/>
        </authorList>
    </citation>
    <scope>NUCLEOTIDE SEQUENCE [LARGE SCALE GENOMIC DNA]</scope>
    <source>
        <strain evidence="2 4">BP-1</strain>
        <strain evidence="1 3">BP-2</strain>
    </source>
</reference>
<dbReference type="OrthoDB" id="9788465at2"/>
<dbReference type="AlphaFoldDB" id="A0A2P5GW84"/>
<gene>
    <name evidence="2" type="ORF">CHU32_01235</name>
    <name evidence="1" type="ORF">CHU33_01230</name>
</gene>
<dbReference type="Pfam" id="PF07308">
    <property type="entry name" value="DUF1456"/>
    <property type="match status" value="2"/>
</dbReference>
<dbReference type="RefSeq" id="WP_103674266.1">
    <property type="nucleotide sequence ID" value="NZ_PQGD01000001.1"/>
</dbReference>
<dbReference type="PANTHER" id="PTHR37805:SF1">
    <property type="entry name" value="CYTOPLASMIC PROTEIN"/>
    <property type="match status" value="1"/>
</dbReference>
<dbReference type="PANTHER" id="PTHR37805">
    <property type="entry name" value="CYTOPLASMIC PROTEIN-RELATED"/>
    <property type="match status" value="1"/>
</dbReference>
<accession>A0A2P5GW84</accession>
<keyword evidence="3" id="KW-1185">Reference proteome</keyword>